<feature type="compositionally biased region" description="Polar residues" evidence="1">
    <location>
        <begin position="262"/>
        <end position="274"/>
    </location>
</feature>
<reference evidence="3" key="2">
    <citation type="submission" date="2015-01" db="EMBL/GenBank/DDBJ databases">
        <title>Evolutionary Origins and Diversification of the Mycorrhizal Mutualists.</title>
        <authorList>
            <consortium name="DOE Joint Genome Institute"/>
            <consortium name="Mycorrhizal Genomics Consortium"/>
            <person name="Kohler A."/>
            <person name="Kuo A."/>
            <person name="Nagy L.G."/>
            <person name="Floudas D."/>
            <person name="Copeland A."/>
            <person name="Barry K.W."/>
            <person name="Cichocki N."/>
            <person name="Veneault-Fourrey C."/>
            <person name="LaButti K."/>
            <person name="Lindquist E.A."/>
            <person name="Lipzen A."/>
            <person name="Lundell T."/>
            <person name="Morin E."/>
            <person name="Murat C."/>
            <person name="Riley R."/>
            <person name="Ohm R."/>
            <person name="Sun H."/>
            <person name="Tunlid A."/>
            <person name="Henrissat B."/>
            <person name="Grigoriev I.V."/>
            <person name="Hibbett D.S."/>
            <person name="Martin F."/>
        </authorList>
    </citation>
    <scope>NUCLEOTIDE SEQUENCE [LARGE SCALE GENOMIC DNA]</scope>
    <source>
        <strain evidence="3">h7</strain>
    </source>
</reference>
<reference evidence="2 3" key="1">
    <citation type="submission" date="2014-04" db="EMBL/GenBank/DDBJ databases">
        <authorList>
            <consortium name="DOE Joint Genome Institute"/>
            <person name="Kuo A."/>
            <person name="Gay G."/>
            <person name="Dore J."/>
            <person name="Kohler A."/>
            <person name="Nagy L.G."/>
            <person name="Floudas D."/>
            <person name="Copeland A."/>
            <person name="Barry K.W."/>
            <person name="Cichocki N."/>
            <person name="Veneault-Fourrey C."/>
            <person name="LaButti K."/>
            <person name="Lindquist E.A."/>
            <person name="Lipzen A."/>
            <person name="Lundell T."/>
            <person name="Morin E."/>
            <person name="Murat C."/>
            <person name="Sun H."/>
            <person name="Tunlid A."/>
            <person name="Henrissat B."/>
            <person name="Grigoriev I.V."/>
            <person name="Hibbett D.S."/>
            <person name="Martin F."/>
            <person name="Nordberg H.P."/>
            <person name="Cantor M.N."/>
            <person name="Hua S.X."/>
        </authorList>
    </citation>
    <scope>NUCLEOTIDE SEQUENCE [LARGE SCALE GENOMIC DNA]</scope>
    <source>
        <strain evidence="3">h7</strain>
    </source>
</reference>
<dbReference type="AlphaFoldDB" id="A0A0C3CHI4"/>
<evidence type="ECO:0000313" key="3">
    <source>
        <dbReference type="Proteomes" id="UP000053424"/>
    </source>
</evidence>
<keyword evidence="3" id="KW-1185">Reference proteome</keyword>
<name>A0A0C3CHI4_HEBCY</name>
<evidence type="ECO:0000256" key="1">
    <source>
        <dbReference type="SAM" id="MobiDB-lite"/>
    </source>
</evidence>
<sequence>MTAITAATVDTVLEYVDRGIPAYLLSKPLLQRHHFLGISPDNAEEYLAWPSPDRSHAVRLLLESHPIPPSHDTPLCVNYTADPENILAHVRITPELRLVFLWDSNQWLYHNLALMPFPPNSYSTFNDALVAYSSDDFLQEQSYSLTVDDDSYWNSYGNDPDQPSISADALDETSGSEDAYWAQYSTVQGSGDSTLPSPLPTKQKFPRDDPERVIVPSEDLQIYHADPYNPLEPPSPEALSRRLAALSAAESGAASPPLFDDSPTTDSNTASPQLTEVAPTEDSSFPSPVSLDNAEELLRDNIKALFRLWKSGRGETSTDRDKDIFLASVRQALEQV</sequence>
<feature type="compositionally biased region" description="Low complexity" evidence="1">
    <location>
        <begin position="237"/>
        <end position="258"/>
    </location>
</feature>
<evidence type="ECO:0000313" key="2">
    <source>
        <dbReference type="EMBL" id="KIM48175.1"/>
    </source>
</evidence>
<feature type="compositionally biased region" description="Polar residues" evidence="1">
    <location>
        <begin position="187"/>
        <end position="196"/>
    </location>
</feature>
<gene>
    <name evidence="2" type="ORF">M413DRAFT_61334</name>
</gene>
<dbReference type="EMBL" id="KN831769">
    <property type="protein sequence ID" value="KIM48175.1"/>
    <property type="molecule type" value="Genomic_DNA"/>
</dbReference>
<accession>A0A0C3CHI4</accession>
<organism evidence="2 3">
    <name type="scientific">Hebeloma cylindrosporum</name>
    <dbReference type="NCBI Taxonomy" id="76867"/>
    <lineage>
        <taxon>Eukaryota</taxon>
        <taxon>Fungi</taxon>
        <taxon>Dikarya</taxon>
        <taxon>Basidiomycota</taxon>
        <taxon>Agaricomycotina</taxon>
        <taxon>Agaricomycetes</taxon>
        <taxon>Agaricomycetidae</taxon>
        <taxon>Agaricales</taxon>
        <taxon>Agaricineae</taxon>
        <taxon>Hymenogastraceae</taxon>
        <taxon>Hebeloma</taxon>
    </lineage>
</organism>
<dbReference type="OrthoDB" id="2270193at2759"/>
<dbReference type="HOGENOM" id="CLU_033467_0_0_1"/>
<dbReference type="STRING" id="686832.A0A0C3CHI4"/>
<feature type="region of interest" description="Disordered" evidence="1">
    <location>
        <begin position="187"/>
        <end position="291"/>
    </location>
</feature>
<proteinExistence type="predicted"/>
<protein>
    <submittedName>
        <fullName evidence="2">Uncharacterized protein</fullName>
    </submittedName>
</protein>
<dbReference type="Proteomes" id="UP000053424">
    <property type="component" value="Unassembled WGS sequence"/>
</dbReference>